<dbReference type="Gene3D" id="3.60.21.10">
    <property type="match status" value="1"/>
</dbReference>
<dbReference type="InterPro" id="IPR004843">
    <property type="entry name" value="Calcineurin-like_PHP"/>
</dbReference>
<dbReference type="PRINTS" id="PR00114">
    <property type="entry name" value="STPHPHTASE"/>
</dbReference>
<evidence type="ECO:0000313" key="3">
    <source>
        <dbReference type="Proteomes" id="UP000829560"/>
    </source>
</evidence>
<evidence type="ECO:0000259" key="1">
    <source>
        <dbReference type="Pfam" id="PF00149"/>
    </source>
</evidence>
<name>A0AAU6PUP9_9GAMM</name>
<dbReference type="SUPFAM" id="SSF56300">
    <property type="entry name" value="Metallo-dependent phosphatases"/>
    <property type="match status" value="1"/>
</dbReference>
<dbReference type="Pfam" id="PF00149">
    <property type="entry name" value="Metallophos"/>
    <property type="match status" value="1"/>
</dbReference>
<evidence type="ECO:0000313" key="2">
    <source>
        <dbReference type="EMBL" id="WXX24182.1"/>
    </source>
</evidence>
<protein>
    <submittedName>
        <fullName evidence="2">Metallophosphoesterase</fullName>
    </submittedName>
</protein>
<accession>A0AAU6PUP9</accession>
<proteinExistence type="predicted"/>
<sequence length="329" mass="37609">MIYDVIGDIHGHADKLKGLLDKLGYKMTQHETLNISYYQPPPNHRAIFIGDLIDRGPHEIETLQLVFAMLDAGVADALMGNHEYNALAYATVDDMAEPTHGKLKYLRSHNQTHTHQHQAFLDEIPFGSEAHNYWLTRFYELPLWIETEHACFVHACWDVDSMAVLKPYLTEDNRLTFEALQRSSQKHSPEYDALERVLKGVEVALPEGTSFTDKDGAVRHRMRVKWWQQPLQGERIVDIARAARSDLAQIPQQARVEDLSFELLTDKPIFVGHYWLNGEPEPLSPQVVCTDYSVAGQGHMTAYRFDTQQPLPLCSDNFIQYKPSAITPE</sequence>
<organism evidence="2 3">
    <name type="scientific">Psychrobacter raelei</name>
    <dbReference type="NCBI Taxonomy" id="2565531"/>
    <lineage>
        <taxon>Bacteria</taxon>
        <taxon>Pseudomonadati</taxon>
        <taxon>Pseudomonadota</taxon>
        <taxon>Gammaproteobacteria</taxon>
        <taxon>Moraxellales</taxon>
        <taxon>Moraxellaceae</taxon>
        <taxon>Psychrobacter</taxon>
    </lineage>
</organism>
<dbReference type="PANTHER" id="PTHR42850">
    <property type="entry name" value="METALLOPHOSPHOESTERASE"/>
    <property type="match status" value="1"/>
</dbReference>
<keyword evidence="3" id="KW-1185">Reference proteome</keyword>
<dbReference type="InterPro" id="IPR050126">
    <property type="entry name" value="Ap4A_hydrolase"/>
</dbReference>
<dbReference type="Proteomes" id="UP000829560">
    <property type="component" value="Chromosome"/>
</dbReference>
<dbReference type="GO" id="GO:0005737">
    <property type="term" value="C:cytoplasm"/>
    <property type="evidence" value="ECO:0007669"/>
    <property type="project" value="TreeGrafter"/>
</dbReference>
<feature type="domain" description="Calcineurin-like phosphoesterase" evidence="1">
    <location>
        <begin position="5"/>
        <end position="96"/>
    </location>
</feature>
<dbReference type="KEGG" id="prae:MN210_15125"/>
<gene>
    <name evidence="2" type="ORF">MN210_15125</name>
</gene>
<dbReference type="InterPro" id="IPR029052">
    <property type="entry name" value="Metallo-depent_PP-like"/>
</dbReference>
<dbReference type="GO" id="GO:0016791">
    <property type="term" value="F:phosphatase activity"/>
    <property type="evidence" value="ECO:0007669"/>
    <property type="project" value="TreeGrafter"/>
</dbReference>
<dbReference type="RefSeq" id="WP_338412269.1">
    <property type="nucleotide sequence ID" value="NZ_CP093310.2"/>
</dbReference>
<reference evidence="2" key="1">
    <citation type="submission" date="2024-03" db="EMBL/GenBank/DDBJ databases">
        <title>Psychrobacter raelis sp. nov. isolated from a dog with peritonitis.</title>
        <authorList>
            <person name="Schiavone A."/>
            <person name="Manzulli V."/>
            <person name="Camarda A."/>
            <person name="Cafiero M.A."/>
            <person name="Vasco I."/>
            <person name="Marino L."/>
            <person name="Pennuzzi G."/>
            <person name="Serrecchia L."/>
            <person name="Galante D."/>
            <person name="Pugliese N."/>
        </authorList>
    </citation>
    <scope>NUCLEOTIDE SEQUENCE</scope>
    <source>
        <strain evidence="2">PraFG1</strain>
    </source>
</reference>
<dbReference type="PANTHER" id="PTHR42850:SF7">
    <property type="entry name" value="BIS(5'-NUCLEOSYL)-TETRAPHOSPHATASE PRPE [ASYMMETRICAL]"/>
    <property type="match status" value="1"/>
</dbReference>
<dbReference type="EMBL" id="CP093310">
    <property type="protein sequence ID" value="WXX24182.1"/>
    <property type="molecule type" value="Genomic_DNA"/>
</dbReference>
<dbReference type="AlphaFoldDB" id="A0AAU6PUP9"/>
<dbReference type="InterPro" id="IPR006186">
    <property type="entry name" value="Ser/Thr-sp_prot-phosphatase"/>
</dbReference>